<organism evidence="2 3">
    <name type="scientific">Candidatus Nitrospira kreftii</name>
    <dbReference type="NCBI Taxonomy" id="2652173"/>
    <lineage>
        <taxon>Bacteria</taxon>
        <taxon>Pseudomonadati</taxon>
        <taxon>Nitrospirota</taxon>
        <taxon>Nitrospiria</taxon>
        <taxon>Nitrospirales</taxon>
        <taxon>Nitrospiraceae</taxon>
        <taxon>Nitrospira</taxon>
    </lineage>
</organism>
<dbReference type="EMBL" id="CP047423">
    <property type="protein sequence ID" value="QPD05565.1"/>
    <property type="molecule type" value="Genomic_DNA"/>
</dbReference>
<dbReference type="SUPFAM" id="SSF88723">
    <property type="entry name" value="PIN domain-like"/>
    <property type="match status" value="1"/>
</dbReference>
<evidence type="ECO:0000259" key="1">
    <source>
        <dbReference type="Pfam" id="PF01850"/>
    </source>
</evidence>
<dbReference type="Proteomes" id="UP000593737">
    <property type="component" value="Chromosome"/>
</dbReference>
<feature type="domain" description="PIN" evidence="1">
    <location>
        <begin position="4"/>
        <end position="116"/>
    </location>
</feature>
<accession>A0A7S8J157</accession>
<dbReference type="PANTHER" id="PTHR36173:SF2">
    <property type="entry name" value="RIBONUCLEASE VAPC16"/>
    <property type="match status" value="1"/>
</dbReference>
<evidence type="ECO:0000313" key="3">
    <source>
        <dbReference type="Proteomes" id="UP000593737"/>
    </source>
</evidence>
<dbReference type="InterPro" id="IPR002716">
    <property type="entry name" value="PIN_dom"/>
</dbReference>
<gene>
    <name evidence="2" type="ORF">Nkreftii_003339</name>
</gene>
<sequence length="129" mass="14428">MNLLLDTHVFLWFLIQSPRLSQSIYHQIETTPVVYVSAASLWEAVIKIQVKRLSADPEELAAKIVDSGFQELSVSVAHTLALERLPLHHRDPFDRILLAQAHAEHLRLLTADAGLKPYGPVCQVIAEAD</sequence>
<dbReference type="AlphaFoldDB" id="A0A7S8J157"/>
<proteinExistence type="predicted"/>
<dbReference type="CDD" id="cd09872">
    <property type="entry name" value="PIN_Sll0205-like"/>
    <property type="match status" value="1"/>
</dbReference>
<dbReference type="InterPro" id="IPR029060">
    <property type="entry name" value="PIN-like_dom_sf"/>
</dbReference>
<dbReference type="InterPro" id="IPR052919">
    <property type="entry name" value="TA_system_RNase"/>
</dbReference>
<reference evidence="2 3" key="1">
    <citation type="journal article" date="2020" name="ISME J.">
        <title>Enrichment and physiological characterization of a novel comammox Nitrospira indicates ammonium inhibition of complete nitrification.</title>
        <authorList>
            <person name="Sakoula D."/>
            <person name="Koch H."/>
            <person name="Frank J."/>
            <person name="Jetten M.S.M."/>
            <person name="van Kessel M.A.H.J."/>
            <person name="Lucker S."/>
        </authorList>
    </citation>
    <scope>NUCLEOTIDE SEQUENCE [LARGE SCALE GENOMIC DNA]</scope>
    <source>
        <strain evidence="2">Comreactor17</strain>
    </source>
</reference>
<dbReference type="PANTHER" id="PTHR36173">
    <property type="entry name" value="RIBONUCLEASE VAPC16-RELATED"/>
    <property type="match status" value="1"/>
</dbReference>
<name>A0A7S8J157_9BACT</name>
<evidence type="ECO:0000313" key="2">
    <source>
        <dbReference type="EMBL" id="QPD05565.1"/>
    </source>
</evidence>
<protein>
    <recommendedName>
        <fullName evidence="1">PIN domain-containing protein</fullName>
    </recommendedName>
</protein>
<dbReference type="InterPro" id="IPR041705">
    <property type="entry name" value="PIN_Sll0205"/>
</dbReference>
<dbReference type="Pfam" id="PF01850">
    <property type="entry name" value="PIN"/>
    <property type="match status" value="1"/>
</dbReference>
<dbReference type="KEGG" id="nkf:Nkreftii_003339"/>
<dbReference type="Gene3D" id="3.40.50.1010">
    <property type="entry name" value="5'-nuclease"/>
    <property type="match status" value="1"/>
</dbReference>